<feature type="region of interest" description="Disordered" evidence="1">
    <location>
        <begin position="929"/>
        <end position="1196"/>
    </location>
</feature>
<protein>
    <submittedName>
        <fullName evidence="2">(diamondback moth) hypothetical protein</fullName>
    </submittedName>
</protein>
<feature type="compositionally biased region" description="Pro residues" evidence="1">
    <location>
        <begin position="1095"/>
        <end position="1108"/>
    </location>
</feature>
<feature type="compositionally biased region" description="Basic residues" evidence="1">
    <location>
        <begin position="334"/>
        <end position="345"/>
    </location>
</feature>
<feature type="compositionally biased region" description="Basic residues" evidence="1">
    <location>
        <begin position="377"/>
        <end position="389"/>
    </location>
</feature>
<feature type="compositionally biased region" description="Basic and acidic residues" evidence="1">
    <location>
        <begin position="249"/>
        <end position="291"/>
    </location>
</feature>
<feature type="compositionally biased region" description="Basic residues" evidence="1">
    <location>
        <begin position="874"/>
        <end position="885"/>
    </location>
</feature>
<feature type="region of interest" description="Disordered" evidence="1">
    <location>
        <begin position="851"/>
        <end position="906"/>
    </location>
</feature>
<reference evidence="2" key="1">
    <citation type="submission" date="2020-11" db="EMBL/GenBank/DDBJ databases">
        <authorList>
            <person name="Whiteford S."/>
        </authorList>
    </citation>
    <scope>NUCLEOTIDE SEQUENCE</scope>
</reference>
<feature type="region of interest" description="Disordered" evidence="1">
    <location>
        <begin position="206"/>
        <end position="398"/>
    </location>
</feature>
<gene>
    <name evidence="2" type="ORF">PLXY2_LOCUS3151</name>
</gene>
<feature type="compositionally biased region" description="Basic and acidic residues" evidence="1">
    <location>
        <begin position="1030"/>
        <end position="1047"/>
    </location>
</feature>
<dbReference type="Proteomes" id="UP000653454">
    <property type="component" value="Unassembled WGS sequence"/>
</dbReference>
<evidence type="ECO:0000313" key="2">
    <source>
        <dbReference type="EMBL" id="CAG9104521.1"/>
    </source>
</evidence>
<feature type="compositionally biased region" description="Polar residues" evidence="1">
    <location>
        <begin position="214"/>
        <end position="226"/>
    </location>
</feature>
<feature type="compositionally biased region" description="Basic and acidic residues" evidence="1">
    <location>
        <begin position="1000"/>
        <end position="1022"/>
    </location>
</feature>
<proteinExistence type="predicted"/>
<feature type="compositionally biased region" description="Basic residues" evidence="1">
    <location>
        <begin position="990"/>
        <end position="999"/>
    </location>
</feature>
<feature type="region of interest" description="Disordered" evidence="1">
    <location>
        <begin position="747"/>
        <end position="770"/>
    </location>
</feature>
<sequence>MKHAQTNDVPQFTVTFFGSHKLTEKDKHVEALDDGQLRALLDEAITYKCPKDREGKSNLFKELLEEVEQDEQACEAAARVWGAGGRRGRGARRRALPHSNSLQDLVAALAAEPVRRRVQPAPPVSARTLHGGSLPSGVDTSFLSEEPRAPRGVQYVATVRCENPSPLAERRVSASDCPENELSNRRSKLSAFPMTYTARATLEIGSGSVGSGRAVTTTTASNQVSTPRPPRSRPPRAPPAAHKVSGGETKPRGPEDRKDNTRNDKNKSEKSASKKTDNGEHKITVLKRGTELKTVMETQNVVTAKNVEAIADISENDRNSKSNSSENPKESGKKSKNRNRKHRSRSNNASENKDSANAVKSDAQEKSIPYNSESSNAKKKHKKSKRNKSTPRVPSAPEQQYDLKWYQAEMEASNAYCDAQSEHLYHPEVLNANRPPTCGPPEKIFKTTTRSPKHKLYPQMTLNSPERTRPIIYFENSKLGCSLRNRASVLDTNSNSNNHLRSKDFKSNHSKFVDESTPLLSSGSESDILKRINSKNIVPSSLVSVNPTNVRPMTIGSPVRILSGDNEDKANDSDKIAKDNNNVPNFTAGAGDSKTQITAGPTASDKEEPRHDILQVSKSPEMFNVAVQNAEVKIEIHENLDSSMGGSLNESTNSESQQIYTLVENNGTVQYIQPQGVFQMSDENSQPISGIYCIELNDIAPNQSAAGGDSKNLAYFADQVQLFEVMKNANETNVDNKIESICDKEQSGCEETTCDNKPTSSNDDQTHSAASQVVNVETIGKEISKVGEAVDSVSDPSRAVADLSSVQQSSLREFFNNVYYFLTLPEGLLTPNVTSIKESASQKILELSNRANEKKAEQTELENKEKQEEATVNKSKKSKKNKKARLKDASEKSPEGGATNNQVDSGIPFSCITSPEVVSSCSTTSSVPQSAVAVDAKPRAVSTSSFNGLPLSRPGHYGATGTTSTDEFKKSLDENGNSVQGFTSPLSGSAHKKPRRKKSSKNEVVIKSHQIDGYKGDKDLNEVLRFIEAPAERRGKLPARAKHDDDKKKRRKDKPARAASLEELSRCEPHALRHRRAPPPPAAPRRSWGDDATYYPPPSSPPSPPPAPAKKKPSRKPDAAPDPPADTTLELLDFQTVTKKKKPRKRFDDGGGEGGGARAPPASPPRRKSAPPSDKSNDSNDDMDSVHSLPADPRRPASYADIARQRHNIPDLIESCNFYGEECAPAPAYDAHSYPALPRAPGKQPDVVAARPAVELRHPPAADLQGVTFGFDVNETLLRGGRRRCDLLLHLPPRYRPPPPPPPALQHTTAALADYVGCAWEDIMKLGSAKVRYYAE</sequence>
<comment type="caution">
    <text evidence="2">The sequence shown here is derived from an EMBL/GenBank/DDBJ whole genome shotgun (WGS) entry which is preliminary data.</text>
</comment>
<evidence type="ECO:0000256" key="1">
    <source>
        <dbReference type="SAM" id="MobiDB-lite"/>
    </source>
</evidence>
<feature type="compositionally biased region" description="Basic and acidic residues" evidence="1">
    <location>
        <begin position="566"/>
        <end position="578"/>
    </location>
</feature>
<feature type="compositionally biased region" description="Polar residues" evidence="1">
    <location>
        <begin position="755"/>
        <end position="770"/>
    </location>
</feature>
<evidence type="ECO:0000313" key="3">
    <source>
        <dbReference type="Proteomes" id="UP000653454"/>
    </source>
</evidence>
<dbReference type="EMBL" id="CAJHNJ030000008">
    <property type="protein sequence ID" value="CAG9104521.1"/>
    <property type="molecule type" value="Genomic_DNA"/>
</dbReference>
<name>A0A8S4DUA9_PLUXY</name>
<organism evidence="2 3">
    <name type="scientific">Plutella xylostella</name>
    <name type="common">Diamondback moth</name>
    <name type="synonym">Plutella maculipennis</name>
    <dbReference type="NCBI Taxonomy" id="51655"/>
    <lineage>
        <taxon>Eukaryota</taxon>
        <taxon>Metazoa</taxon>
        <taxon>Ecdysozoa</taxon>
        <taxon>Arthropoda</taxon>
        <taxon>Hexapoda</taxon>
        <taxon>Insecta</taxon>
        <taxon>Pterygota</taxon>
        <taxon>Neoptera</taxon>
        <taxon>Endopterygota</taxon>
        <taxon>Lepidoptera</taxon>
        <taxon>Glossata</taxon>
        <taxon>Ditrysia</taxon>
        <taxon>Yponomeutoidea</taxon>
        <taxon>Plutellidae</taxon>
        <taxon>Plutella</taxon>
    </lineage>
</organism>
<feature type="compositionally biased region" description="Polar residues" evidence="1">
    <location>
        <begin position="974"/>
        <end position="987"/>
    </location>
</feature>
<accession>A0A8S4DUA9</accession>
<feature type="compositionally biased region" description="Basic and acidic residues" evidence="1">
    <location>
        <begin position="851"/>
        <end position="871"/>
    </location>
</feature>
<feature type="region of interest" description="Disordered" evidence="1">
    <location>
        <begin position="556"/>
        <end position="609"/>
    </location>
</feature>
<keyword evidence="3" id="KW-1185">Reference proteome</keyword>